<organism evidence="4 5">
    <name type="scientific">Actinoplanes auranticolor</name>
    <dbReference type="NCBI Taxonomy" id="47988"/>
    <lineage>
        <taxon>Bacteria</taxon>
        <taxon>Bacillati</taxon>
        <taxon>Actinomycetota</taxon>
        <taxon>Actinomycetes</taxon>
        <taxon>Micromonosporales</taxon>
        <taxon>Micromonosporaceae</taxon>
        <taxon>Actinoplanes</taxon>
    </lineage>
</organism>
<name>A0A919SWB0_9ACTN</name>
<dbReference type="Proteomes" id="UP000681340">
    <property type="component" value="Unassembled WGS sequence"/>
</dbReference>
<evidence type="ECO:0000256" key="1">
    <source>
        <dbReference type="SAM" id="MobiDB-lite"/>
    </source>
</evidence>
<dbReference type="CDD" id="cd06577">
    <property type="entry name" value="PASTA_pknB"/>
    <property type="match status" value="1"/>
</dbReference>
<keyword evidence="2" id="KW-0812">Transmembrane</keyword>
<feature type="transmembrane region" description="Helical" evidence="2">
    <location>
        <begin position="42"/>
        <end position="63"/>
    </location>
</feature>
<sequence>MRLTLPSLPRPRQPSPPSEPPELPGELRQPARRLMLSRRHKASAGLVAAGAAVVLACFGVGWGTNADQRSLGRGSGALGISGTAADKATGDRAAAARAREDEAAAQRAAEDRAAAAKVLAAKAADARAAAARAAEAKAAEQQRADREIVAMPALVGLGPAGALDAAERAGLTGVTVCGTPEHDIASRSSDWRVTAQDVAAGTRISADRRICLSATEIPADHSIRDAVR</sequence>
<gene>
    <name evidence="4" type="ORF">Aau02nite_86870</name>
</gene>
<evidence type="ECO:0000313" key="5">
    <source>
        <dbReference type="Proteomes" id="UP000681340"/>
    </source>
</evidence>
<evidence type="ECO:0000256" key="2">
    <source>
        <dbReference type="SAM" id="Phobius"/>
    </source>
</evidence>
<keyword evidence="2" id="KW-0472">Membrane</keyword>
<accession>A0A919SWB0</accession>
<proteinExistence type="predicted"/>
<dbReference type="InterPro" id="IPR005543">
    <property type="entry name" value="PASTA_dom"/>
</dbReference>
<evidence type="ECO:0000259" key="3">
    <source>
        <dbReference type="Pfam" id="PF03793"/>
    </source>
</evidence>
<feature type="compositionally biased region" description="Pro residues" evidence="1">
    <location>
        <begin position="8"/>
        <end position="23"/>
    </location>
</feature>
<dbReference type="AlphaFoldDB" id="A0A919SWB0"/>
<keyword evidence="2" id="KW-1133">Transmembrane helix</keyword>
<reference evidence="4" key="1">
    <citation type="submission" date="2021-03" db="EMBL/GenBank/DDBJ databases">
        <title>Whole genome shotgun sequence of Actinoplanes auranticolor NBRC 12245.</title>
        <authorList>
            <person name="Komaki H."/>
            <person name="Tamura T."/>
        </authorList>
    </citation>
    <scope>NUCLEOTIDE SEQUENCE</scope>
    <source>
        <strain evidence="4">NBRC 12245</strain>
    </source>
</reference>
<keyword evidence="5" id="KW-1185">Reference proteome</keyword>
<dbReference type="RefSeq" id="WP_212994473.1">
    <property type="nucleotide sequence ID" value="NZ_BAABEA010000050.1"/>
</dbReference>
<dbReference type="Gene3D" id="3.30.10.20">
    <property type="match status" value="1"/>
</dbReference>
<comment type="caution">
    <text evidence="4">The sequence shown here is derived from an EMBL/GenBank/DDBJ whole genome shotgun (WGS) entry which is preliminary data.</text>
</comment>
<dbReference type="EMBL" id="BOQL01000084">
    <property type="protein sequence ID" value="GIM79672.1"/>
    <property type="molecule type" value="Genomic_DNA"/>
</dbReference>
<feature type="region of interest" description="Disordered" evidence="1">
    <location>
        <begin position="1"/>
        <end position="26"/>
    </location>
</feature>
<dbReference type="Pfam" id="PF03793">
    <property type="entry name" value="PASTA"/>
    <property type="match status" value="1"/>
</dbReference>
<evidence type="ECO:0000313" key="4">
    <source>
        <dbReference type="EMBL" id="GIM79672.1"/>
    </source>
</evidence>
<feature type="domain" description="PASTA" evidence="3">
    <location>
        <begin position="149"/>
        <end position="210"/>
    </location>
</feature>
<protein>
    <recommendedName>
        <fullName evidence="3">PASTA domain-containing protein</fullName>
    </recommendedName>
</protein>